<dbReference type="Pfam" id="PF13359">
    <property type="entry name" value="DDE_Tnp_4"/>
    <property type="match status" value="1"/>
</dbReference>
<evidence type="ECO:0000256" key="7">
    <source>
        <dbReference type="ARBA" id="ARBA00023242"/>
    </source>
</evidence>
<comment type="subcellular location">
    <subcellularLocation>
        <location evidence="2">Nucleus</location>
    </subcellularLocation>
</comment>
<dbReference type="Proteomes" id="UP000228934">
    <property type="component" value="Unassembled WGS sequence"/>
</dbReference>
<protein>
    <recommendedName>
        <fullName evidence="8">DDE Tnp4 domain-containing protein</fullName>
    </recommendedName>
</protein>
<evidence type="ECO:0000256" key="5">
    <source>
        <dbReference type="ARBA" id="ARBA00022723"/>
    </source>
</evidence>
<dbReference type="GO" id="GO:0046872">
    <property type="term" value="F:metal ion binding"/>
    <property type="evidence" value="ECO:0007669"/>
    <property type="project" value="UniProtKB-KW"/>
</dbReference>
<sequence>MDFYTWMSLMINLLTVKILIDKRRRLREKKRRRLYWVHPLISQRLSKGHFHTVYLELRKYPEKFHEYARMSVTTFDELLEVVRPQLTRASTNMRASISPEERLLVTLRYLATGDTFASLHFHFLLGKMTICKIVHETCAAIWSLLRNQVTPEPTEEKWRAISEGFKSTCHFPNCVGALDGKRIRIKMPPKNGSESSRYKNDFSIVLMAIVDSAHNFVAVDVGAYRTVGDSKIFRTSPMGRKILEGKFNIPSPRPIEEGGDPLPFVFVADEAFSLSNNIMKPYPKRGLDLNGKIFNYRLSRARRQVECAFGILANKWRIFQSTIQLKPSHVDMIVKSACSLHNFVLQREGYSDDLLDHNMEDLEWPAVRYPDHAANIREKFAKYFMSPAGELPWQYSKV</sequence>
<dbReference type="EMBL" id="KV931512">
    <property type="protein sequence ID" value="PIO32080.1"/>
    <property type="molecule type" value="Genomic_DNA"/>
</dbReference>
<dbReference type="GO" id="GO:0004518">
    <property type="term" value="F:nuclease activity"/>
    <property type="evidence" value="ECO:0007669"/>
    <property type="project" value="UniProtKB-KW"/>
</dbReference>
<comment type="similarity">
    <text evidence="3">Belongs to the HARBI1 family.</text>
</comment>
<dbReference type="AlphaFoldDB" id="A0A2G9RW26"/>
<evidence type="ECO:0000313" key="10">
    <source>
        <dbReference type="Proteomes" id="UP000228934"/>
    </source>
</evidence>
<comment type="cofactor">
    <cofactor evidence="1">
        <name>a divalent metal cation</name>
        <dbReference type="ChEBI" id="CHEBI:60240"/>
    </cofactor>
</comment>
<dbReference type="GO" id="GO:0005634">
    <property type="term" value="C:nucleus"/>
    <property type="evidence" value="ECO:0007669"/>
    <property type="project" value="UniProtKB-SubCell"/>
</dbReference>
<keyword evidence="7" id="KW-0539">Nucleus</keyword>
<keyword evidence="6" id="KW-0378">Hydrolase</keyword>
<evidence type="ECO:0000256" key="3">
    <source>
        <dbReference type="ARBA" id="ARBA00006958"/>
    </source>
</evidence>
<name>A0A2G9RW26_AQUCT</name>
<evidence type="ECO:0000313" key="9">
    <source>
        <dbReference type="EMBL" id="PIO32080.1"/>
    </source>
</evidence>
<evidence type="ECO:0000259" key="8">
    <source>
        <dbReference type="Pfam" id="PF13359"/>
    </source>
</evidence>
<dbReference type="InterPro" id="IPR045249">
    <property type="entry name" value="HARBI1-like"/>
</dbReference>
<keyword evidence="5" id="KW-0479">Metal-binding</keyword>
<dbReference type="PANTHER" id="PTHR22930:SF269">
    <property type="entry name" value="NUCLEASE HARBI1-LIKE PROTEIN"/>
    <property type="match status" value="1"/>
</dbReference>
<evidence type="ECO:0000256" key="4">
    <source>
        <dbReference type="ARBA" id="ARBA00022722"/>
    </source>
</evidence>
<evidence type="ECO:0000256" key="6">
    <source>
        <dbReference type="ARBA" id="ARBA00022801"/>
    </source>
</evidence>
<reference evidence="10" key="1">
    <citation type="journal article" date="2017" name="Nat. Commun.">
        <title>The North American bullfrog draft genome provides insight into hormonal regulation of long noncoding RNA.</title>
        <authorList>
            <person name="Hammond S.A."/>
            <person name="Warren R.L."/>
            <person name="Vandervalk B.P."/>
            <person name="Kucuk E."/>
            <person name="Khan H."/>
            <person name="Gibb E.A."/>
            <person name="Pandoh P."/>
            <person name="Kirk H."/>
            <person name="Zhao Y."/>
            <person name="Jones M."/>
            <person name="Mungall A.J."/>
            <person name="Coope R."/>
            <person name="Pleasance S."/>
            <person name="Moore R.A."/>
            <person name="Holt R.A."/>
            <person name="Round J.M."/>
            <person name="Ohora S."/>
            <person name="Walle B.V."/>
            <person name="Veldhoen N."/>
            <person name="Helbing C.C."/>
            <person name="Birol I."/>
        </authorList>
    </citation>
    <scope>NUCLEOTIDE SEQUENCE [LARGE SCALE GENOMIC DNA]</scope>
</reference>
<proteinExistence type="inferred from homology"/>
<keyword evidence="4" id="KW-0540">Nuclease</keyword>
<accession>A0A2G9RW26</accession>
<evidence type="ECO:0000256" key="1">
    <source>
        <dbReference type="ARBA" id="ARBA00001968"/>
    </source>
</evidence>
<evidence type="ECO:0000256" key="2">
    <source>
        <dbReference type="ARBA" id="ARBA00004123"/>
    </source>
</evidence>
<dbReference type="PANTHER" id="PTHR22930">
    <property type="match status" value="1"/>
</dbReference>
<dbReference type="InterPro" id="IPR027806">
    <property type="entry name" value="HARBI1_dom"/>
</dbReference>
<dbReference type="OrthoDB" id="1912480at2759"/>
<feature type="domain" description="DDE Tnp4" evidence="8">
    <location>
        <begin position="178"/>
        <end position="342"/>
    </location>
</feature>
<gene>
    <name evidence="9" type="ORF">AB205_0083370</name>
</gene>
<keyword evidence="10" id="KW-1185">Reference proteome</keyword>
<organism evidence="9 10">
    <name type="scientific">Aquarana catesbeiana</name>
    <name type="common">American bullfrog</name>
    <name type="synonym">Rana catesbeiana</name>
    <dbReference type="NCBI Taxonomy" id="8400"/>
    <lineage>
        <taxon>Eukaryota</taxon>
        <taxon>Metazoa</taxon>
        <taxon>Chordata</taxon>
        <taxon>Craniata</taxon>
        <taxon>Vertebrata</taxon>
        <taxon>Euteleostomi</taxon>
        <taxon>Amphibia</taxon>
        <taxon>Batrachia</taxon>
        <taxon>Anura</taxon>
        <taxon>Neobatrachia</taxon>
        <taxon>Ranoidea</taxon>
        <taxon>Ranidae</taxon>
        <taxon>Aquarana</taxon>
    </lineage>
</organism>
<dbReference type="GO" id="GO:0016787">
    <property type="term" value="F:hydrolase activity"/>
    <property type="evidence" value="ECO:0007669"/>
    <property type="project" value="UniProtKB-KW"/>
</dbReference>